<dbReference type="Proteomes" id="UP001500320">
    <property type="component" value="Unassembled WGS sequence"/>
</dbReference>
<comment type="caution">
    <text evidence="2">The sequence shown here is derived from an EMBL/GenBank/DDBJ whole genome shotgun (WGS) entry which is preliminary data.</text>
</comment>
<keyword evidence="3" id="KW-1185">Reference proteome</keyword>
<evidence type="ECO:0000313" key="2">
    <source>
        <dbReference type="EMBL" id="GAA3138853.1"/>
    </source>
</evidence>
<proteinExistence type="predicted"/>
<dbReference type="EMBL" id="BAAAUT010000024">
    <property type="protein sequence ID" value="GAA3138853.1"/>
    <property type="molecule type" value="Genomic_DNA"/>
</dbReference>
<gene>
    <name evidence="2" type="ORF">GCM10010466_32380</name>
</gene>
<name>A0ABP6N7D2_9ACTN</name>
<feature type="region of interest" description="Disordered" evidence="1">
    <location>
        <begin position="1"/>
        <end position="40"/>
    </location>
</feature>
<sequence>MRRVGPAFPQRGGERVRQPGQRAAGPVPRGGRGGHPASLGTVIIAPHHPVEGLAASLHGVMITGLRSLTAKRLKSGNIRRLLLIESV</sequence>
<accession>A0ABP6N7D2</accession>
<evidence type="ECO:0000256" key="1">
    <source>
        <dbReference type="SAM" id="MobiDB-lite"/>
    </source>
</evidence>
<evidence type="ECO:0000313" key="3">
    <source>
        <dbReference type="Proteomes" id="UP001500320"/>
    </source>
</evidence>
<reference evidence="3" key="1">
    <citation type="journal article" date="2019" name="Int. J. Syst. Evol. Microbiol.">
        <title>The Global Catalogue of Microorganisms (GCM) 10K type strain sequencing project: providing services to taxonomists for standard genome sequencing and annotation.</title>
        <authorList>
            <consortium name="The Broad Institute Genomics Platform"/>
            <consortium name="The Broad Institute Genome Sequencing Center for Infectious Disease"/>
            <person name="Wu L."/>
            <person name="Ma J."/>
        </authorList>
    </citation>
    <scope>NUCLEOTIDE SEQUENCE [LARGE SCALE GENOMIC DNA]</scope>
    <source>
        <strain evidence="3">JCM 9373</strain>
    </source>
</reference>
<protein>
    <submittedName>
        <fullName evidence="2">Uncharacterized protein</fullName>
    </submittedName>
</protein>
<organism evidence="2 3">
    <name type="scientific">Planomonospora alba</name>
    <dbReference type="NCBI Taxonomy" id="161354"/>
    <lineage>
        <taxon>Bacteria</taxon>
        <taxon>Bacillati</taxon>
        <taxon>Actinomycetota</taxon>
        <taxon>Actinomycetes</taxon>
        <taxon>Streptosporangiales</taxon>
        <taxon>Streptosporangiaceae</taxon>
        <taxon>Planomonospora</taxon>
    </lineage>
</organism>